<accession>A0A2N5VKA4</accession>
<evidence type="ECO:0000313" key="2">
    <source>
        <dbReference type="Proteomes" id="UP000235392"/>
    </source>
</evidence>
<organism evidence="1 2">
    <name type="scientific">Puccinia coronata f. sp. avenae</name>
    <dbReference type="NCBI Taxonomy" id="200324"/>
    <lineage>
        <taxon>Eukaryota</taxon>
        <taxon>Fungi</taxon>
        <taxon>Dikarya</taxon>
        <taxon>Basidiomycota</taxon>
        <taxon>Pucciniomycotina</taxon>
        <taxon>Pucciniomycetes</taxon>
        <taxon>Pucciniales</taxon>
        <taxon>Pucciniaceae</taxon>
        <taxon>Puccinia</taxon>
    </lineage>
</organism>
<dbReference type="PANTHER" id="PTHR33050">
    <property type="entry name" value="REVERSE TRANSCRIPTASE DOMAIN-CONTAINING PROTEIN"/>
    <property type="match status" value="1"/>
</dbReference>
<dbReference type="InterPro" id="IPR052055">
    <property type="entry name" value="Hepadnavirus_pol/RT"/>
</dbReference>
<name>A0A2N5VKA4_9BASI</name>
<dbReference type="EMBL" id="PGCI01000010">
    <property type="protein sequence ID" value="PLW50448.1"/>
    <property type="molecule type" value="Genomic_DNA"/>
</dbReference>
<sequence length="150" mass="17037">MEWINYAALRTVPEEMIEDLRWWDQSSASFNNTKLIPDPDPTDVGRYGDASTGYGLGVLIGKHWSQFQIHPSKPPPDPRCRNIAWLETVAVRLGLLTLIKIGAQRGEAFIVRTDNTTTLSTVSTRKSNNHNGNEEWKLIQHILLKEEIDL</sequence>
<gene>
    <name evidence="1" type="ORF">PCASD_01464</name>
</gene>
<dbReference type="AlphaFoldDB" id="A0A2N5VKA4"/>
<reference evidence="1 2" key="1">
    <citation type="submission" date="2017-11" db="EMBL/GenBank/DDBJ databases">
        <title>De novo assembly and phasing of dikaryotic genomes from two isolates of Puccinia coronata f. sp. avenae, the causal agent of oat crown rust.</title>
        <authorList>
            <person name="Miller M.E."/>
            <person name="Zhang Y."/>
            <person name="Omidvar V."/>
            <person name="Sperschneider J."/>
            <person name="Schwessinger B."/>
            <person name="Raley C."/>
            <person name="Palmer J.M."/>
            <person name="Garnica D."/>
            <person name="Upadhyaya N."/>
            <person name="Rathjen J."/>
            <person name="Taylor J.M."/>
            <person name="Park R.F."/>
            <person name="Dodds P.N."/>
            <person name="Hirsch C.D."/>
            <person name="Kianian S.F."/>
            <person name="Figueroa M."/>
        </authorList>
    </citation>
    <scope>NUCLEOTIDE SEQUENCE [LARGE SCALE GENOMIC DNA]</scope>
    <source>
        <strain evidence="1">12SD80</strain>
    </source>
</reference>
<proteinExistence type="predicted"/>
<evidence type="ECO:0000313" key="1">
    <source>
        <dbReference type="EMBL" id="PLW50448.1"/>
    </source>
</evidence>
<comment type="caution">
    <text evidence="1">The sequence shown here is derived from an EMBL/GenBank/DDBJ whole genome shotgun (WGS) entry which is preliminary data.</text>
</comment>
<dbReference type="PANTHER" id="PTHR33050:SF7">
    <property type="entry name" value="RIBONUCLEASE H"/>
    <property type="match status" value="1"/>
</dbReference>
<protein>
    <recommendedName>
        <fullName evidence="3">RNase H type-1 domain-containing protein</fullName>
    </recommendedName>
</protein>
<dbReference type="Proteomes" id="UP000235392">
    <property type="component" value="Unassembled WGS sequence"/>
</dbReference>
<evidence type="ECO:0008006" key="3">
    <source>
        <dbReference type="Google" id="ProtNLM"/>
    </source>
</evidence>